<evidence type="ECO:0000313" key="5">
    <source>
        <dbReference type="EMBL" id="GAA5501910.1"/>
    </source>
</evidence>
<dbReference type="InterPro" id="IPR020855">
    <property type="entry name" value="Ureohydrolase_Mn_BS"/>
</dbReference>
<dbReference type="InterPro" id="IPR006035">
    <property type="entry name" value="Ureohydrolase"/>
</dbReference>
<organism evidence="5 6">
    <name type="scientific">Deinococcus xinjiangensis</name>
    <dbReference type="NCBI Taxonomy" id="457454"/>
    <lineage>
        <taxon>Bacteria</taxon>
        <taxon>Thermotogati</taxon>
        <taxon>Deinococcota</taxon>
        <taxon>Deinococci</taxon>
        <taxon>Deinococcales</taxon>
        <taxon>Deinococcaceae</taxon>
        <taxon>Deinococcus</taxon>
    </lineage>
</organism>
<keyword evidence="6" id="KW-1185">Reference proteome</keyword>
<dbReference type="Pfam" id="PF00491">
    <property type="entry name" value="Arginase"/>
    <property type="match status" value="1"/>
</dbReference>
<dbReference type="RefSeq" id="WP_353541882.1">
    <property type="nucleotide sequence ID" value="NZ_BAABRN010000015.1"/>
</dbReference>
<keyword evidence="2" id="KW-0479">Metal-binding</keyword>
<evidence type="ECO:0000256" key="1">
    <source>
        <dbReference type="ARBA" id="ARBA00009227"/>
    </source>
</evidence>
<name>A0ABP9VBJ4_9DEIO</name>
<evidence type="ECO:0000256" key="4">
    <source>
        <dbReference type="RuleBase" id="RU003684"/>
    </source>
</evidence>
<dbReference type="CDD" id="cd11589">
    <property type="entry name" value="Agmatinase_like_1"/>
    <property type="match status" value="1"/>
</dbReference>
<dbReference type="EMBL" id="BAABRN010000015">
    <property type="protein sequence ID" value="GAA5501910.1"/>
    <property type="molecule type" value="Genomic_DNA"/>
</dbReference>
<dbReference type="PANTHER" id="PTHR11358">
    <property type="entry name" value="ARGINASE/AGMATINASE"/>
    <property type="match status" value="1"/>
</dbReference>
<comment type="caution">
    <text evidence="5">The sequence shown here is derived from an EMBL/GenBank/DDBJ whole genome shotgun (WGS) entry which is preliminary data.</text>
</comment>
<gene>
    <name evidence="5" type="primary">gbuA</name>
    <name evidence="5" type="ORF">Dxin01_01649</name>
</gene>
<reference evidence="5 6" key="1">
    <citation type="submission" date="2024-02" db="EMBL/GenBank/DDBJ databases">
        <title>Deinococcus xinjiangensis NBRC 107630.</title>
        <authorList>
            <person name="Ichikawa N."/>
            <person name="Katano-Makiyama Y."/>
            <person name="Hidaka K."/>
        </authorList>
    </citation>
    <scope>NUCLEOTIDE SEQUENCE [LARGE SCALE GENOMIC DNA]</scope>
    <source>
        <strain evidence="5 6">NBRC 107630</strain>
    </source>
</reference>
<sequence>MTQPSPLPYQGIPTFARAPIVDPAGDWTADVAVLGVPFDIALGFRPGARFAPRALREASLRSVPPFTGLDGVTRLQGVTFADAGDVILPSLEPELAHERTTQAARLLRQQCRLPVFLGGDHSVTFPLLRAFDNVPELHIVQLDAHLDFTDTRNDTRWSNSSPFRRACEVMENLVHITTIGLRGLRFDPEAVAAARARGHTLIPMQDVAADFVGVLERLPQGKNVYLSIDVDGFDPAVIPATSSPEPDGFTYAQGMGLLAATARRNRIVGLDLVELAPNLDPTGRSELLMARLIMETLCEVFPVDGETSRRDTGGEHD</sequence>
<protein>
    <submittedName>
        <fullName evidence="5">Guanidinobutyrase</fullName>
    </submittedName>
</protein>
<dbReference type="PROSITE" id="PS01053">
    <property type="entry name" value="ARGINASE_1"/>
    <property type="match status" value="1"/>
</dbReference>
<dbReference type="PANTHER" id="PTHR11358:SF26">
    <property type="entry name" value="GUANIDINO ACID HYDROLASE, MITOCHONDRIAL"/>
    <property type="match status" value="1"/>
</dbReference>
<dbReference type="InterPro" id="IPR023696">
    <property type="entry name" value="Ureohydrolase_dom_sf"/>
</dbReference>
<accession>A0ABP9VBJ4</accession>
<evidence type="ECO:0000256" key="3">
    <source>
        <dbReference type="ARBA" id="ARBA00022801"/>
    </source>
</evidence>
<dbReference type="Proteomes" id="UP001458946">
    <property type="component" value="Unassembled WGS sequence"/>
</dbReference>
<proteinExistence type="inferred from homology"/>
<evidence type="ECO:0000313" key="6">
    <source>
        <dbReference type="Proteomes" id="UP001458946"/>
    </source>
</evidence>
<keyword evidence="3 4" id="KW-0378">Hydrolase</keyword>
<dbReference type="SUPFAM" id="SSF52768">
    <property type="entry name" value="Arginase/deacetylase"/>
    <property type="match status" value="1"/>
</dbReference>
<evidence type="ECO:0000256" key="2">
    <source>
        <dbReference type="ARBA" id="ARBA00022723"/>
    </source>
</evidence>
<comment type="similarity">
    <text evidence="1">Belongs to the arginase family. Agmatinase subfamily.</text>
</comment>
<dbReference type="PIRSF" id="PIRSF036979">
    <property type="entry name" value="Arginase"/>
    <property type="match status" value="1"/>
</dbReference>
<dbReference type="PROSITE" id="PS51409">
    <property type="entry name" value="ARGINASE_2"/>
    <property type="match status" value="1"/>
</dbReference>
<dbReference type="Gene3D" id="3.40.800.10">
    <property type="entry name" value="Ureohydrolase domain"/>
    <property type="match status" value="1"/>
</dbReference>